<dbReference type="InterPro" id="IPR036520">
    <property type="entry name" value="UPF0759_sf"/>
</dbReference>
<dbReference type="PANTHER" id="PTHR30348:SF9">
    <property type="entry name" value="UPF0759 PROTEIN YECE"/>
    <property type="match status" value="1"/>
</dbReference>
<protein>
    <submittedName>
        <fullName evidence="1">DUF72 domain-containing protein</fullName>
    </submittedName>
</protein>
<dbReference type="SUPFAM" id="SSF117396">
    <property type="entry name" value="TM1631-like"/>
    <property type="match status" value="1"/>
</dbReference>
<keyword evidence="2" id="KW-1185">Reference proteome</keyword>
<dbReference type="InterPro" id="IPR002763">
    <property type="entry name" value="DUF72"/>
</dbReference>
<sequence>MKPVCYIGLPQWSHSSWQDGPLAGSNSRHPLGRYARYFSSVEGNTTFYGIPEQKTLHNWYQETPEHFRFCLKFPKSITHELKLQHCQPEVQDSLERLSLLQDKLAMIWVQLPDSFAPEDLPVLERFFRALPGDFRYGLELRHTDFFRKDDTERYLNALLMELGVNRIHFDTRPLFKHPTPDEDTREALSAKPNVPLHVLATGQMPVVRFITAKDWQGTLHYLAPWVQKICHWMQEGRTPFVFLHTPNNAHAPDVAAYFAEQLNQAVPDAALFNLWPAPQKDQASLF</sequence>
<proteinExistence type="predicted"/>
<comment type="caution">
    <text evidence="1">The sequence shown here is derived from an EMBL/GenBank/DDBJ whole genome shotgun (WGS) entry which is preliminary data.</text>
</comment>
<dbReference type="Proteomes" id="UP000565262">
    <property type="component" value="Unassembled WGS sequence"/>
</dbReference>
<name>A0A839INU1_9GAMM</name>
<dbReference type="EMBL" id="JACJFM010000010">
    <property type="protein sequence ID" value="MBB1486915.1"/>
    <property type="molecule type" value="Genomic_DNA"/>
</dbReference>
<dbReference type="Gene3D" id="3.20.20.410">
    <property type="entry name" value="Protein of unknown function UPF0759"/>
    <property type="match status" value="1"/>
</dbReference>
<accession>A0A839INU1</accession>
<evidence type="ECO:0000313" key="2">
    <source>
        <dbReference type="Proteomes" id="UP000565262"/>
    </source>
</evidence>
<gene>
    <name evidence="1" type="ORF">H4O21_09860</name>
</gene>
<dbReference type="Pfam" id="PF01904">
    <property type="entry name" value="DUF72"/>
    <property type="match status" value="1"/>
</dbReference>
<organism evidence="1 2">
    <name type="scientific">Oceanospirillum sediminis</name>
    <dbReference type="NCBI Taxonomy" id="2760088"/>
    <lineage>
        <taxon>Bacteria</taxon>
        <taxon>Pseudomonadati</taxon>
        <taxon>Pseudomonadota</taxon>
        <taxon>Gammaproteobacteria</taxon>
        <taxon>Oceanospirillales</taxon>
        <taxon>Oceanospirillaceae</taxon>
        <taxon>Oceanospirillum</taxon>
    </lineage>
</organism>
<dbReference type="RefSeq" id="WP_182808699.1">
    <property type="nucleotide sequence ID" value="NZ_JACJFM010000010.1"/>
</dbReference>
<reference evidence="1 2" key="1">
    <citation type="submission" date="2020-08" db="EMBL/GenBank/DDBJ databases">
        <title>Oceanospirillum sp. nov. isolated from marine sediment.</title>
        <authorList>
            <person name="Ji X."/>
        </authorList>
    </citation>
    <scope>NUCLEOTIDE SEQUENCE [LARGE SCALE GENOMIC DNA]</scope>
    <source>
        <strain evidence="1 2">D5</strain>
    </source>
</reference>
<dbReference type="PANTHER" id="PTHR30348">
    <property type="entry name" value="UNCHARACTERIZED PROTEIN YECE"/>
    <property type="match status" value="1"/>
</dbReference>
<dbReference type="AlphaFoldDB" id="A0A839INU1"/>
<evidence type="ECO:0000313" key="1">
    <source>
        <dbReference type="EMBL" id="MBB1486915.1"/>
    </source>
</evidence>